<proteinExistence type="predicted"/>
<dbReference type="InterPro" id="IPR043128">
    <property type="entry name" value="Rev_trsase/Diguanyl_cyclase"/>
</dbReference>
<dbReference type="AlphaFoldDB" id="A0A564SIW9"/>
<dbReference type="InterPro" id="IPR029787">
    <property type="entry name" value="Nucleotide_cyclase"/>
</dbReference>
<dbReference type="PANTHER" id="PTHR45138:SF9">
    <property type="entry name" value="DIGUANYLATE CYCLASE DGCM-RELATED"/>
    <property type="match status" value="1"/>
</dbReference>
<dbReference type="GO" id="GO:0005886">
    <property type="term" value="C:plasma membrane"/>
    <property type="evidence" value="ECO:0007669"/>
    <property type="project" value="TreeGrafter"/>
</dbReference>
<dbReference type="PROSITE" id="PS50887">
    <property type="entry name" value="GGDEF"/>
    <property type="match status" value="1"/>
</dbReference>
<dbReference type="SMART" id="SM00267">
    <property type="entry name" value="GGDEF"/>
    <property type="match status" value="1"/>
</dbReference>
<reference evidence="2 3" key="1">
    <citation type="submission" date="2019-07" db="EMBL/GenBank/DDBJ databases">
        <authorList>
            <person name="Hibberd C M."/>
            <person name="Gehrig L. J."/>
            <person name="Chang H.-W."/>
            <person name="Venkatesh S."/>
        </authorList>
    </citation>
    <scope>NUCLEOTIDE SEQUENCE [LARGE SCALE GENOMIC DNA]</scope>
    <source>
        <strain evidence="2">Ruminococcus_obeum_SSTS_Bg7063</strain>
    </source>
</reference>
<dbReference type="EMBL" id="CABHNB010000010">
    <property type="protein sequence ID" value="VUW95039.1"/>
    <property type="molecule type" value="Genomic_DNA"/>
</dbReference>
<keyword evidence="3" id="KW-1185">Reference proteome</keyword>
<name>A0A564SIW9_9FIRM</name>
<dbReference type="GO" id="GO:0043709">
    <property type="term" value="P:cell adhesion involved in single-species biofilm formation"/>
    <property type="evidence" value="ECO:0007669"/>
    <property type="project" value="TreeGrafter"/>
</dbReference>
<dbReference type="PANTHER" id="PTHR45138">
    <property type="entry name" value="REGULATORY COMPONENTS OF SENSORY TRANSDUCTION SYSTEM"/>
    <property type="match status" value="1"/>
</dbReference>
<organism evidence="2 3">
    <name type="scientific">Blautia obeum</name>
    <dbReference type="NCBI Taxonomy" id="40520"/>
    <lineage>
        <taxon>Bacteria</taxon>
        <taxon>Bacillati</taxon>
        <taxon>Bacillota</taxon>
        <taxon>Clostridia</taxon>
        <taxon>Lachnospirales</taxon>
        <taxon>Lachnospiraceae</taxon>
        <taxon>Blautia</taxon>
    </lineage>
</organism>
<dbReference type="InterPro" id="IPR050469">
    <property type="entry name" value="Diguanylate_Cyclase"/>
</dbReference>
<accession>A0A564SIW9</accession>
<dbReference type="Gene3D" id="3.30.70.270">
    <property type="match status" value="1"/>
</dbReference>
<dbReference type="Proteomes" id="UP000409147">
    <property type="component" value="Unassembled WGS sequence"/>
</dbReference>
<keyword evidence="2" id="KW-0548">Nucleotidyltransferase</keyword>
<dbReference type="GO" id="GO:0052621">
    <property type="term" value="F:diguanylate cyclase activity"/>
    <property type="evidence" value="ECO:0007669"/>
    <property type="project" value="UniProtKB-EC"/>
</dbReference>
<dbReference type="Pfam" id="PF00990">
    <property type="entry name" value="GGDEF"/>
    <property type="match status" value="1"/>
</dbReference>
<dbReference type="GO" id="GO:1902201">
    <property type="term" value="P:negative regulation of bacterial-type flagellum-dependent cell motility"/>
    <property type="evidence" value="ECO:0007669"/>
    <property type="project" value="TreeGrafter"/>
</dbReference>
<evidence type="ECO:0000259" key="1">
    <source>
        <dbReference type="PROSITE" id="PS50887"/>
    </source>
</evidence>
<dbReference type="CDD" id="cd01949">
    <property type="entry name" value="GGDEF"/>
    <property type="match status" value="1"/>
</dbReference>
<gene>
    <name evidence="2" type="primary">yeaJ</name>
    <name evidence="2" type="ORF">ROSSTS7063_00659</name>
</gene>
<dbReference type="NCBIfam" id="TIGR00254">
    <property type="entry name" value="GGDEF"/>
    <property type="match status" value="1"/>
</dbReference>
<sequence length="126" mass="14612">MDINGLKNANDSFGHAAGDELIRAAADCMKNSFSEHGKVYRMGGDEFVVIITKDIPQFENLLRAFEQRVESWHGEFVESMAVSYGYVFSSERKWNSIFDISKASDERMYESKKQYYTRSGMDRRRQ</sequence>
<feature type="domain" description="GGDEF" evidence="1">
    <location>
        <begin position="1"/>
        <end position="126"/>
    </location>
</feature>
<dbReference type="InterPro" id="IPR000160">
    <property type="entry name" value="GGDEF_dom"/>
</dbReference>
<dbReference type="EC" id="2.7.7.65" evidence="2"/>
<evidence type="ECO:0000313" key="3">
    <source>
        <dbReference type="Proteomes" id="UP000409147"/>
    </source>
</evidence>
<dbReference type="SUPFAM" id="SSF55073">
    <property type="entry name" value="Nucleotide cyclase"/>
    <property type="match status" value="1"/>
</dbReference>
<evidence type="ECO:0000313" key="2">
    <source>
        <dbReference type="EMBL" id="VUW95039.1"/>
    </source>
</evidence>
<keyword evidence="2" id="KW-0808">Transferase</keyword>
<protein>
    <submittedName>
        <fullName evidence="2">Diguanylate cyclase YeaJ</fullName>
        <ecNumber evidence="2">2.7.7.65</ecNumber>
    </submittedName>
</protein>